<name>A0A853B325_9PSEU</name>
<comment type="caution">
    <text evidence="2">The sequence shown here is derived from an EMBL/GenBank/DDBJ whole genome shotgun (WGS) entry which is preliminary data.</text>
</comment>
<organism evidence="2 3">
    <name type="scientific">Amycolatopsis endophytica</name>
    <dbReference type="NCBI Taxonomy" id="860233"/>
    <lineage>
        <taxon>Bacteria</taxon>
        <taxon>Bacillati</taxon>
        <taxon>Actinomycetota</taxon>
        <taxon>Actinomycetes</taxon>
        <taxon>Pseudonocardiales</taxon>
        <taxon>Pseudonocardiaceae</taxon>
        <taxon>Amycolatopsis</taxon>
    </lineage>
</organism>
<reference evidence="2 3" key="1">
    <citation type="submission" date="2020-07" db="EMBL/GenBank/DDBJ databases">
        <title>Sequencing the genomes of 1000 actinobacteria strains.</title>
        <authorList>
            <person name="Klenk H.-P."/>
        </authorList>
    </citation>
    <scope>NUCLEOTIDE SEQUENCE [LARGE SCALE GENOMIC DNA]</scope>
    <source>
        <strain evidence="2 3">DSM 104006</strain>
    </source>
</reference>
<keyword evidence="3" id="KW-1185">Reference proteome</keyword>
<dbReference type="Proteomes" id="UP000549616">
    <property type="component" value="Unassembled WGS sequence"/>
</dbReference>
<keyword evidence="1" id="KW-1133">Transmembrane helix</keyword>
<evidence type="ECO:0000256" key="1">
    <source>
        <dbReference type="SAM" id="Phobius"/>
    </source>
</evidence>
<accession>A0A853B325</accession>
<dbReference type="EMBL" id="JACCFK010000001">
    <property type="protein sequence ID" value="NYI89400.1"/>
    <property type="molecule type" value="Genomic_DNA"/>
</dbReference>
<dbReference type="RefSeq" id="WP_179773563.1">
    <property type="nucleotide sequence ID" value="NZ_JACCFK010000001.1"/>
</dbReference>
<keyword evidence="1" id="KW-0472">Membrane</keyword>
<protein>
    <submittedName>
        <fullName evidence="2">Uncharacterized protein</fullName>
    </submittedName>
</protein>
<gene>
    <name evidence="2" type="ORF">HNR02_002723</name>
</gene>
<evidence type="ECO:0000313" key="3">
    <source>
        <dbReference type="Proteomes" id="UP000549616"/>
    </source>
</evidence>
<feature type="transmembrane region" description="Helical" evidence="1">
    <location>
        <begin position="34"/>
        <end position="52"/>
    </location>
</feature>
<keyword evidence="1" id="KW-0812">Transmembrane</keyword>
<sequence>MTRILLGSVVLVTAALQLWPWLRRTRPAAHRWSGRIYVATAVPAGLAALAGSRARWRTRESKL</sequence>
<dbReference type="AlphaFoldDB" id="A0A853B325"/>
<proteinExistence type="predicted"/>
<evidence type="ECO:0000313" key="2">
    <source>
        <dbReference type="EMBL" id="NYI89400.1"/>
    </source>
</evidence>